<dbReference type="EMBL" id="BSOZ01000076">
    <property type="protein sequence ID" value="GLS05921.1"/>
    <property type="molecule type" value="Genomic_DNA"/>
</dbReference>
<feature type="chain" id="PRO_5045436260" evidence="3">
    <location>
        <begin position="21"/>
        <end position="413"/>
    </location>
</feature>
<name>A0ABQ6BZG1_9NEIS</name>
<gene>
    <name evidence="4" type="ORF">GCM10007860_30840</name>
</gene>
<dbReference type="PANTHER" id="PTHR43649">
    <property type="entry name" value="ARABINOSE-BINDING PROTEIN-RELATED"/>
    <property type="match status" value="1"/>
</dbReference>
<feature type="signal peptide" evidence="3">
    <location>
        <begin position="1"/>
        <end position="20"/>
    </location>
</feature>
<dbReference type="Gene3D" id="3.40.190.10">
    <property type="entry name" value="Periplasmic binding protein-like II"/>
    <property type="match status" value="1"/>
</dbReference>
<dbReference type="SUPFAM" id="SSF53850">
    <property type="entry name" value="Periplasmic binding protein-like II"/>
    <property type="match status" value="1"/>
</dbReference>
<evidence type="ECO:0000256" key="3">
    <source>
        <dbReference type="SAM" id="SignalP"/>
    </source>
</evidence>
<comment type="subcellular location">
    <subcellularLocation>
        <location evidence="1">Periplasm</location>
    </subcellularLocation>
</comment>
<dbReference type="Proteomes" id="UP001156836">
    <property type="component" value="Unassembled WGS sequence"/>
</dbReference>
<dbReference type="Pfam" id="PF13416">
    <property type="entry name" value="SBP_bac_8"/>
    <property type="match status" value="1"/>
</dbReference>
<sequence length="413" mass="43996">MKPRILLSMLALAVAGAAQAQTTVEYWSNSLSPKFDGVMKTLTAQFNASQSEVKAVWVDVPWDSYQARVIAAVAGGNPPGLVNLTVPWMASMAQQGMLQPLDAKVAGFKQVYTPGALADVSYDGKLYGLPWYNQVAVLAYNKALFDQAGVKTPPRTTAETFAAARQIKQRTGVTGFIPKLNEEGITQVFLLEGLPLVQNGRAVFNSPAHVKLLEQYARAYKDGSIPPDVFSIKFENLIAHYGSGKVAMLNTAPSALVRVKTDSPAIYAKTAVAPHPVGKAGVPPGNLFMWSVPKGYRNVDAAVALGRFLTNDASQLAFSRATETTLASTRAALADPYFQSGANSGDPAAKGRATAADSGATARTLVQVGLPDESAMIQRLAQALEEAVTGRKPVKQALDGAVAYWNERLAKQK</sequence>
<comment type="caution">
    <text evidence="4">The sequence shown here is derived from an EMBL/GenBank/DDBJ whole genome shotgun (WGS) entry which is preliminary data.</text>
</comment>
<accession>A0ABQ6BZG1</accession>
<dbReference type="InterPro" id="IPR006059">
    <property type="entry name" value="SBP"/>
</dbReference>
<evidence type="ECO:0000256" key="2">
    <source>
        <dbReference type="ARBA" id="ARBA00008520"/>
    </source>
</evidence>
<dbReference type="PANTHER" id="PTHR43649:SF12">
    <property type="entry name" value="DIACETYLCHITOBIOSE BINDING PROTEIN DASA"/>
    <property type="match status" value="1"/>
</dbReference>
<reference evidence="5" key="1">
    <citation type="journal article" date="2019" name="Int. J. Syst. Evol. Microbiol.">
        <title>The Global Catalogue of Microorganisms (GCM) 10K type strain sequencing project: providing services to taxonomists for standard genome sequencing and annotation.</title>
        <authorList>
            <consortium name="The Broad Institute Genomics Platform"/>
            <consortium name="The Broad Institute Genome Sequencing Center for Infectious Disease"/>
            <person name="Wu L."/>
            <person name="Ma J."/>
        </authorList>
    </citation>
    <scope>NUCLEOTIDE SEQUENCE [LARGE SCALE GENOMIC DNA]</scope>
    <source>
        <strain evidence="5">NBRC 104970</strain>
    </source>
</reference>
<proteinExistence type="inferred from homology"/>
<comment type="similarity">
    <text evidence="2">Belongs to the bacterial solute-binding protein 1 family.</text>
</comment>
<protein>
    <submittedName>
        <fullName evidence="4">Sugar ABC transporter substrate-binding protein</fullName>
    </submittedName>
</protein>
<dbReference type="CDD" id="cd13585">
    <property type="entry name" value="PBP2_TMBP_like"/>
    <property type="match status" value="1"/>
</dbReference>
<evidence type="ECO:0000256" key="1">
    <source>
        <dbReference type="ARBA" id="ARBA00004418"/>
    </source>
</evidence>
<keyword evidence="5" id="KW-1185">Reference proteome</keyword>
<evidence type="ECO:0000313" key="5">
    <source>
        <dbReference type="Proteomes" id="UP001156836"/>
    </source>
</evidence>
<keyword evidence="3" id="KW-0732">Signal</keyword>
<dbReference type="InterPro" id="IPR050490">
    <property type="entry name" value="Bact_solute-bd_prot1"/>
</dbReference>
<dbReference type="RefSeq" id="WP_018748088.1">
    <property type="nucleotide sequence ID" value="NZ_BSOZ01000076.1"/>
</dbReference>
<evidence type="ECO:0000313" key="4">
    <source>
        <dbReference type="EMBL" id="GLS05921.1"/>
    </source>
</evidence>
<organism evidence="4 5">
    <name type="scientific">Chitiniphilus shinanonensis</name>
    <dbReference type="NCBI Taxonomy" id="553088"/>
    <lineage>
        <taxon>Bacteria</taxon>
        <taxon>Pseudomonadati</taxon>
        <taxon>Pseudomonadota</taxon>
        <taxon>Betaproteobacteria</taxon>
        <taxon>Neisseriales</taxon>
        <taxon>Chitinibacteraceae</taxon>
        <taxon>Chitiniphilus</taxon>
    </lineage>
</organism>